<feature type="transmembrane region" description="Helical" evidence="1">
    <location>
        <begin position="6"/>
        <end position="26"/>
    </location>
</feature>
<organism evidence="2 3">
    <name type="scientific">Fumia xinanensis</name>
    <dbReference type="NCBI Taxonomy" id="2763659"/>
    <lineage>
        <taxon>Bacteria</taxon>
        <taxon>Bacillati</taxon>
        <taxon>Bacillota</taxon>
        <taxon>Clostridia</taxon>
        <taxon>Eubacteriales</taxon>
        <taxon>Oscillospiraceae</taxon>
        <taxon>Fumia</taxon>
    </lineage>
</organism>
<keyword evidence="1" id="KW-0472">Membrane</keyword>
<dbReference type="AlphaFoldDB" id="A0A926E4J9"/>
<comment type="caution">
    <text evidence="2">The sequence shown here is derived from an EMBL/GenBank/DDBJ whole genome shotgun (WGS) entry which is preliminary data.</text>
</comment>
<feature type="transmembrane region" description="Helical" evidence="1">
    <location>
        <begin position="65"/>
        <end position="87"/>
    </location>
</feature>
<dbReference type="RefSeq" id="WP_249294968.1">
    <property type="nucleotide sequence ID" value="NZ_JACRSV010000002.1"/>
</dbReference>
<dbReference type="InterPro" id="IPR010540">
    <property type="entry name" value="CmpB_TMEM229"/>
</dbReference>
<feature type="transmembrane region" description="Helical" evidence="1">
    <location>
        <begin position="108"/>
        <end position="128"/>
    </location>
</feature>
<evidence type="ECO:0000313" key="2">
    <source>
        <dbReference type="EMBL" id="MBC8560004.1"/>
    </source>
</evidence>
<reference evidence="2" key="1">
    <citation type="submission" date="2020-08" db="EMBL/GenBank/DDBJ databases">
        <title>Genome public.</title>
        <authorList>
            <person name="Liu C."/>
            <person name="Sun Q."/>
        </authorList>
    </citation>
    <scope>NUCLEOTIDE SEQUENCE</scope>
    <source>
        <strain evidence="2">NSJ-33</strain>
    </source>
</reference>
<feature type="transmembrane region" description="Helical" evidence="1">
    <location>
        <begin position="143"/>
        <end position="163"/>
    </location>
</feature>
<name>A0A926E4J9_9FIRM</name>
<feature type="transmembrane region" description="Helical" evidence="1">
    <location>
        <begin position="38"/>
        <end position="59"/>
    </location>
</feature>
<dbReference type="Proteomes" id="UP000610760">
    <property type="component" value="Unassembled WGS sequence"/>
</dbReference>
<gene>
    <name evidence="2" type="ORF">H8710_07995</name>
</gene>
<dbReference type="EMBL" id="JACRSV010000002">
    <property type="protein sequence ID" value="MBC8560004.1"/>
    <property type="molecule type" value="Genomic_DNA"/>
</dbReference>
<evidence type="ECO:0000313" key="3">
    <source>
        <dbReference type="Proteomes" id="UP000610760"/>
    </source>
</evidence>
<proteinExistence type="predicted"/>
<protein>
    <submittedName>
        <fullName evidence="2">ABC transporter permease</fullName>
    </submittedName>
</protein>
<accession>A0A926E4J9</accession>
<sequence>MELLSIWFLTFVVYSFLGWVCETVYCSIGSRKFVNRGFLSGPLCPVYGVGALLVLWLLPKEVENTLSLFLSAVLVTTVLEYFTSVILEKLFHMKWWDYSRYKFQINGRVCLLNSLMFGAMATVLVRFINPEVQKWLLFIPGEALPWISLALLAVILLDTFFTVKQLLELKGKLQQMHKLLDEIKEKTEMQKLHFQLSVEEKLSKLKGGDVEPKESVSIRERLAELNRRLTELERGKIHTRILKAFPNISSSRYEGALERMKERLTTRKKPF</sequence>
<dbReference type="Pfam" id="PF06541">
    <property type="entry name" value="ABC_trans_CmpB"/>
    <property type="match status" value="1"/>
</dbReference>
<keyword evidence="3" id="KW-1185">Reference proteome</keyword>
<evidence type="ECO:0000256" key="1">
    <source>
        <dbReference type="SAM" id="Phobius"/>
    </source>
</evidence>
<keyword evidence="1" id="KW-0812">Transmembrane</keyword>
<keyword evidence="1" id="KW-1133">Transmembrane helix</keyword>